<organism evidence="9">
    <name type="scientific">marine metagenome</name>
    <dbReference type="NCBI Taxonomy" id="408172"/>
    <lineage>
        <taxon>unclassified sequences</taxon>
        <taxon>metagenomes</taxon>
        <taxon>ecological metagenomes</taxon>
    </lineage>
</organism>
<evidence type="ECO:0008006" key="10">
    <source>
        <dbReference type="Google" id="ProtNLM"/>
    </source>
</evidence>
<keyword evidence="2" id="KW-1003">Cell membrane</keyword>
<feature type="transmembrane region" description="Helical" evidence="8">
    <location>
        <begin position="338"/>
        <end position="356"/>
    </location>
</feature>
<dbReference type="AlphaFoldDB" id="A0A382BD44"/>
<evidence type="ECO:0000256" key="6">
    <source>
        <dbReference type="ARBA" id="ARBA00022989"/>
    </source>
</evidence>
<feature type="transmembrane region" description="Helical" evidence="8">
    <location>
        <begin position="225"/>
        <end position="243"/>
    </location>
</feature>
<evidence type="ECO:0000256" key="8">
    <source>
        <dbReference type="SAM" id="Phobius"/>
    </source>
</evidence>
<evidence type="ECO:0000256" key="2">
    <source>
        <dbReference type="ARBA" id="ARBA00022475"/>
    </source>
</evidence>
<evidence type="ECO:0000256" key="3">
    <source>
        <dbReference type="ARBA" id="ARBA00022676"/>
    </source>
</evidence>
<proteinExistence type="predicted"/>
<comment type="subcellular location">
    <subcellularLocation>
        <location evidence="1">Cell membrane</location>
        <topology evidence="1">Multi-pass membrane protein</topology>
    </subcellularLocation>
</comment>
<dbReference type="InterPro" id="IPR050297">
    <property type="entry name" value="LipidA_mod_glycosyltrf_83"/>
</dbReference>
<keyword evidence="4" id="KW-0808">Transferase</keyword>
<gene>
    <name evidence="9" type="ORF">METZ01_LOCUS163971</name>
</gene>
<keyword evidence="6 8" id="KW-1133">Transmembrane helix</keyword>
<dbReference type="GO" id="GO:0016763">
    <property type="term" value="F:pentosyltransferase activity"/>
    <property type="evidence" value="ECO:0007669"/>
    <property type="project" value="TreeGrafter"/>
</dbReference>
<name>A0A382BD44_9ZZZZ</name>
<keyword evidence="7 8" id="KW-0472">Membrane</keyword>
<feature type="transmembrane region" description="Helical" evidence="8">
    <location>
        <begin position="157"/>
        <end position="175"/>
    </location>
</feature>
<reference evidence="9" key="1">
    <citation type="submission" date="2018-05" db="EMBL/GenBank/DDBJ databases">
        <authorList>
            <person name="Lanie J.A."/>
            <person name="Ng W.-L."/>
            <person name="Kazmierczak K.M."/>
            <person name="Andrzejewski T.M."/>
            <person name="Davidsen T.M."/>
            <person name="Wayne K.J."/>
            <person name="Tettelin H."/>
            <person name="Glass J.I."/>
            <person name="Rusch D."/>
            <person name="Podicherti R."/>
            <person name="Tsui H.-C.T."/>
            <person name="Winkler M.E."/>
        </authorList>
    </citation>
    <scope>NUCLEOTIDE SEQUENCE</scope>
</reference>
<dbReference type="GO" id="GO:0010041">
    <property type="term" value="P:response to iron(III) ion"/>
    <property type="evidence" value="ECO:0007669"/>
    <property type="project" value="TreeGrafter"/>
</dbReference>
<feature type="transmembrane region" description="Helical" evidence="8">
    <location>
        <begin position="103"/>
        <end position="125"/>
    </location>
</feature>
<evidence type="ECO:0000256" key="5">
    <source>
        <dbReference type="ARBA" id="ARBA00022692"/>
    </source>
</evidence>
<keyword evidence="5 8" id="KW-0812">Transmembrane</keyword>
<dbReference type="PANTHER" id="PTHR33908:SF3">
    <property type="entry name" value="UNDECAPRENYL PHOSPHATE-ALPHA-4-AMINO-4-DEOXY-L-ARABINOSE ARABINOSYL TRANSFERASE"/>
    <property type="match status" value="1"/>
</dbReference>
<feature type="transmembrane region" description="Helical" evidence="8">
    <location>
        <begin position="131"/>
        <end position="150"/>
    </location>
</feature>
<evidence type="ECO:0000256" key="7">
    <source>
        <dbReference type="ARBA" id="ARBA00023136"/>
    </source>
</evidence>
<sequence length="507" mass="55159">MSSRRTATAVFGIVLCVYLTTTGGSFATDLASYEVTKNLVQRGSVAMSYNVLATEAERGLDGQYYAPVGIGHPLVGIPFYLGSQVAQQLVNVRLGKPETLDKAAIVVGSAVTAALCAPLVFLFAWRITGSLGGSLFAAFALAFGTSLWPYSKFGFNAPLATLCLLGATYCVWIGVRTERLAMVAWGGILLGYGLLTRHEMGIMAVPLAGWIAMESIDDRKLVMSRLTVFGVPVVIGVALWMTYNFARFGHPFDTGLLRDPNVQFDTPVLVGLHGLLASPGRAWFLYCPVVAGGVVALWLLARRDRSTAILFGSQVCLLLALISRMHQWDGGESYGPRYLIPVLPFVTIPLATCFSLNRFSHVRRLLPVVLAVSVLVQLPGVLVDYSKTQNAFARQTENYSIEMSRYTWSAAPLKLNAEAALIAIPKNLAYVVGRVAIPQVSRTGEEAQRDFSQQFSFSLDFWWLYLYYLGAMPAGWAVGLGLAPLAVAGWLSLLLLKRLYAYEGVIV</sequence>
<dbReference type="EMBL" id="UINC01029046">
    <property type="protein sequence ID" value="SVB11117.1"/>
    <property type="molecule type" value="Genomic_DNA"/>
</dbReference>
<evidence type="ECO:0000313" key="9">
    <source>
        <dbReference type="EMBL" id="SVB11117.1"/>
    </source>
</evidence>
<dbReference type="GO" id="GO:0005886">
    <property type="term" value="C:plasma membrane"/>
    <property type="evidence" value="ECO:0007669"/>
    <property type="project" value="UniProtKB-SubCell"/>
</dbReference>
<keyword evidence="3" id="KW-0328">Glycosyltransferase</keyword>
<protein>
    <recommendedName>
        <fullName evidence="10">Glycosyltransferase RgtA/B/C/D-like domain-containing protein</fullName>
    </recommendedName>
</protein>
<evidence type="ECO:0000256" key="1">
    <source>
        <dbReference type="ARBA" id="ARBA00004651"/>
    </source>
</evidence>
<feature type="transmembrane region" description="Helical" evidence="8">
    <location>
        <begin position="283"/>
        <end position="301"/>
    </location>
</feature>
<accession>A0A382BD44</accession>
<dbReference type="GO" id="GO:0008610">
    <property type="term" value="P:lipid biosynthetic process"/>
    <property type="evidence" value="ECO:0007669"/>
    <property type="project" value="UniProtKB-ARBA"/>
</dbReference>
<feature type="transmembrane region" description="Helical" evidence="8">
    <location>
        <begin position="365"/>
        <end position="383"/>
    </location>
</feature>
<dbReference type="PANTHER" id="PTHR33908">
    <property type="entry name" value="MANNOSYLTRANSFERASE YKCB-RELATED"/>
    <property type="match status" value="1"/>
</dbReference>
<feature type="transmembrane region" description="Helical" evidence="8">
    <location>
        <begin position="465"/>
        <end position="496"/>
    </location>
</feature>
<feature type="transmembrane region" description="Helical" evidence="8">
    <location>
        <begin position="308"/>
        <end position="326"/>
    </location>
</feature>
<evidence type="ECO:0000256" key="4">
    <source>
        <dbReference type="ARBA" id="ARBA00022679"/>
    </source>
</evidence>